<proteinExistence type="predicted"/>
<keyword evidence="2" id="KW-1185">Reference proteome</keyword>
<evidence type="ECO:0000313" key="1">
    <source>
        <dbReference type="EMBL" id="GAA51456.1"/>
    </source>
</evidence>
<evidence type="ECO:0000313" key="2">
    <source>
        <dbReference type="Proteomes" id="UP000008909"/>
    </source>
</evidence>
<protein>
    <submittedName>
        <fullName evidence="1">Uncharacterized protein</fullName>
    </submittedName>
</protein>
<reference key="2">
    <citation type="submission" date="2011-10" db="EMBL/GenBank/DDBJ databases">
        <title>The genome and transcriptome sequence of Clonorchis sinensis provide insights into the carcinogenic liver fluke.</title>
        <authorList>
            <person name="Wang X."/>
            <person name="Huang Y."/>
            <person name="Chen W."/>
            <person name="Liu H."/>
            <person name="Guo L."/>
            <person name="Chen Y."/>
            <person name="Luo F."/>
            <person name="Zhou W."/>
            <person name="Sun J."/>
            <person name="Mao Q."/>
            <person name="Liang P."/>
            <person name="Zhou C."/>
            <person name="Tian Y."/>
            <person name="Men J."/>
            <person name="Lv X."/>
            <person name="Huang L."/>
            <person name="Zhou J."/>
            <person name="Hu Y."/>
            <person name="Li R."/>
            <person name="Zhang F."/>
            <person name="Lei H."/>
            <person name="Li X."/>
            <person name="Hu X."/>
            <person name="Liang C."/>
            <person name="Xu J."/>
            <person name="Wu Z."/>
            <person name="Yu X."/>
        </authorList>
    </citation>
    <scope>NUCLEOTIDE SEQUENCE</scope>
    <source>
        <strain>Henan</strain>
    </source>
</reference>
<sequence>MLLSCFSRNGGLPKRLKTLSLLLRQYQLGKKQASSTTAAYERSRSSSCPREGHSTVWFVHLRFGKHITIRFDGLEFRTLARAIVEAKTWARCI</sequence>
<gene>
    <name evidence="1" type="ORF">CLF_106194</name>
</gene>
<dbReference type="Proteomes" id="UP000008909">
    <property type="component" value="Unassembled WGS sequence"/>
</dbReference>
<name>G7YES3_CLOSI</name>
<dbReference type="AlphaFoldDB" id="G7YES3"/>
<dbReference type="EMBL" id="DF143156">
    <property type="protein sequence ID" value="GAA51456.1"/>
    <property type="molecule type" value="Genomic_DNA"/>
</dbReference>
<reference evidence="1" key="1">
    <citation type="journal article" date="2011" name="Genome Biol.">
        <title>The draft genome of the carcinogenic human liver fluke Clonorchis sinensis.</title>
        <authorList>
            <person name="Wang X."/>
            <person name="Chen W."/>
            <person name="Huang Y."/>
            <person name="Sun J."/>
            <person name="Men J."/>
            <person name="Liu H."/>
            <person name="Luo F."/>
            <person name="Guo L."/>
            <person name="Lv X."/>
            <person name="Deng C."/>
            <person name="Zhou C."/>
            <person name="Fan Y."/>
            <person name="Li X."/>
            <person name="Huang L."/>
            <person name="Hu Y."/>
            <person name="Liang C."/>
            <person name="Hu X."/>
            <person name="Xu J."/>
            <person name="Yu X."/>
        </authorList>
    </citation>
    <scope>NUCLEOTIDE SEQUENCE [LARGE SCALE GENOMIC DNA]</scope>
    <source>
        <strain evidence="1">Henan</strain>
    </source>
</reference>
<organism evidence="1 2">
    <name type="scientific">Clonorchis sinensis</name>
    <name type="common">Chinese liver fluke</name>
    <dbReference type="NCBI Taxonomy" id="79923"/>
    <lineage>
        <taxon>Eukaryota</taxon>
        <taxon>Metazoa</taxon>
        <taxon>Spiralia</taxon>
        <taxon>Lophotrochozoa</taxon>
        <taxon>Platyhelminthes</taxon>
        <taxon>Trematoda</taxon>
        <taxon>Digenea</taxon>
        <taxon>Opisthorchiida</taxon>
        <taxon>Opisthorchiata</taxon>
        <taxon>Opisthorchiidae</taxon>
        <taxon>Clonorchis</taxon>
    </lineage>
</organism>
<accession>G7YES3</accession>